<evidence type="ECO:0000313" key="2">
    <source>
        <dbReference type="Proteomes" id="UP000192726"/>
    </source>
</evidence>
<dbReference type="Gene3D" id="1.10.10.60">
    <property type="entry name" value="Homeodomain-like"/>
    <property type="match status" value="1"/>
</dbReference>
<dbReference type="STRING" id="553510.B1H19_19390"/>
<dbReference type="Proteomes" id="UP000192726">
    <property type="component" value="Chromosome"/>
</dbReference>
<proteinExistence type="predicted"/>
<dbReference type="RefSeq" id="WP_083105923.1">
    <property type="nucleotide sequence ID" value="NZ_CP020569.1"/>
</dbReference>
<sequence length="102" mass="11978">MTACEREQREVEIIALYKGGLPVKRLLERFEISTTTLYPLLRRHQVPLRVVTRPESASRRAAAEYERLRSDGMFHYEIAEKFGITPNALYRAVRQRRATESR</sequence>
<gene>
    <name evidence="1" type="ORF">B1H19_19390</name>
</gene>
<organism evidence="1 2">
    <name type="scientific">Streptomyces gilvosporeus</name>
    <dbReference type="NCBI Taxonomy" id="553510"/>
    <lineage>
        <taxon>Bacteria</taxon>
        <taxon>Bacillati</taxon>
        <taxon>Actinomycetota</taxon>
        <taxon>Actinomycetes</taxon>
        <taxon>Kitasatosporales</taxon>
        <taxon>Streptomycetaceae</taxon>
        <taxon>Streptomyces</taxon>
    </lineage>
</organism>
<keyword evidence="2" id="KW-1185">Reference proteome</keyword>
<accession>A0A1V0TSX4</accession>
<evidence type="ECO:0000313" key="1">
    <source>
        <dbReference type="EMBL" id="ARF56065.1"/>
    </source>
</evidence>
<dbReference type="KEGG" id="sgv:B1H19_19390"/>
<protein>
    <submittedName>
        <fullName evidence="1">Uncharacterized protein</fullName>
    </submittedName>
</protein>
<dbReference type="AlphaFoldDB" id="A0A1V0TSX4"/>
<dbReference type="EMBL" id="CP020569">
    <property type="protein sequence ID" value="ARF56065.1"/>
    <property type="molecule type" value="Genomic_DNA"/>
</dbReference>
<name>A0A1V0TSX4_9ACTN</name>
<reference evidence="1 2" key="1">
    <citation type="submission" date="2017-04" db="EMBL/GenBank/DDBJ databases">
        <title>Complete Genome Sequence of Streptomyces gilvosporeus F607, a Capable Producer of Natamycin.</title>
        <authorList>
            <person name="Zong G."/>
            <person name="Zhong C."/>
            <person name="Fu J."/>
            <person name="Qin R."/>
            <person name="Cao G."/>
        </authorList>
    </citation>
    <scope>NUCLEOTIDE SEQUENCE [LARGE SCALE GENOMIC DNA]</scope>
    <source>
        <strain evidence="1 2">F607</strain>
    </source>
</reference>